<evidence type="ECO:0000313" key="5">
    <source>
        <dbReference type="Proteomes" id="UP000198253"/>
    </source>
</evidence>
<organism evidence="4 5">
    <name type="scientific">Micromonospora echinospora</name>
    <name type="common">Micromonospora purpurea</name>
    <dbReference type="NCBI Taxonomy" id="1877"/>
    <lineage>
        <taxon>Bacteria</taxon>
        <taxon>Bacillati</taxon>
        <taxon>Actinomycetota</taxon>
        <taxon>Actinomycetes</taxon>
        <taxon>Micromonosporales</taxon>
        <taxon>Micromonosporaceae</taxon>
        <taxon>Micromonospora</taxon>
    </lineage>
</organism>
<dbReference type="Gene3D" id="1.10.357.40">
    <property type="entry name" value="YbiA-like"/>
    <property type="match status" value="1"/>
</dbReference>
<keyword evidence="5" id="KW-1185">Reference proteome</keyword>
<evidence type="ECO:0000313" key="4">
    <source>
        <dbReference type="EMBL" id="SCE75681.1"/>
    </source>
</evidence>
<dbReference type="Proteomes" id="UP000198253">
    <property type="component" value="Chromosome I"/>
</dbReference>
<dbReference type="InterPro" id="IPR037238">
    <property type="entry name" value="YbiA-like_sf"/>
</dbReference>
<evidence type="ECO:0000259" key="3">
    <source>
        <dbReference type="Pfam" id="PF08719"/>
    </source>
</evidence>
<comment type="catalytic activity">
    <reaction evidence="2">
        <text>2,5-diamino-6-hydroxy-4-(5-phosphoribosylamino)-pyrimidine + H2O = 2,5,6-triamino-4-hydroxypyrimidine + D-ribose 5-phosphate</text>
        <dbReference type="Rhea" id="RHEA:23436"/>
        <dbReference type="ChEBI" id="CHEBI:15377"/>
        <dbReference type="ChEBI" id="CHEBI:58614"/>
        <dbReference type="ChEBI" id="CHEBI:78346"/>
        <dbReference type="ChEBI" id="CHEBI:137796"/>
    </reaction>
</comment>
<dbReference type="CDD" id="cd15457">
    <property type="entry name" value="NADAR"/>
    <property type="match status" value="1"/>
</dbReference>
<name>A0A1C4UVL4_MICEC</name>
<feature type="domain" description="NADAR" evidence="3">
    <location>
        <begin position="25"/>
        <end position="184"/>
    </location>
</feature>
<protein>
    <recommendedName>
        <fullName evidence="3">NADAR domain-containing protein</fullName>
    </recommendedName>
</protein>
<evidence type="ECO:0000256" key="2">
    <source>
        <dbReference type="ARBA" id="ARBA00000751"/>
    </source>
</evidence>
<accession>A0A1C4UVL4</accession>
<dbReference type="NCBIfam" id="TIGR02464">
    <property type="entry name" value="ribofla_fusion"/>
    <property type="match status" value="1"/>
</dbReference>
<dbReference type="InterPro" id="IPR012816">
    <property type="entry name" value="NADAR"/>
</dbReference>
<dbReference type="RefSeq" id="WP_088980320.1">
    <property type="nucleotide sequence ID" value="NZ_LT607413.1"/>
</dbReference>
<dbReference type="OrthoDB" id="67297at2"/>
<dbReference type="AlphaFoldDB" id="A0A1C4UVL4"/>
<comment type="catalytic activity">
    <reaction evidence="1">
        <text>5-amino-6-(5-phospho-D-ribosylamino)uracil + H2O = 5,6-diaminouracil + D-ribose 5-phosphate</text>
        <dbReference type="Rhea" id="RHEA:55020"/>
        <dbReference type="ChEBI" id="CHEBI:15377"/>
        <dbReference type="ChEBI" id="CHEBI:46252"/>
        <dbReference type="ChEBI" id="CHEBI:58453"/>
        <dbReference type="ChEBI" id="CHEBI:78346"/>
    </reaction>
</comment>
<evidence type="ECO:0000256" key="1">
    <source>
        <dbReference type="ARBA" id="ARBA00000022"/>
    </source>
</evidence>
<dbReference type="Pfam" id="PF08719">
    <property type="entry name" value="NADAR"/>
    <property type="match status" value="1"/>
</dbReference>
<sequence>MSAEVSSVAELTAEVRAGRTPKFVFFWGHRARPDGTVGPGCLSQWLPAPFTVDGTRFATAEHYMMWAKAMLFGDRATAGKVLTVTHPNEAKTLGRQVAGFDERTWRERRFEIVVAANLAKFGQHPDLRAFLLGTGERVLVEASPLDRIWGIGLAADDPAAADPARWRGLNLLGFALMRVRAALRDGTPDATAYGDPVNRADGR</sequence>
<reference evidence="5" key="1">
    <citation type="submission" date="2016-06" db="EMBL/GenBank/DDBJ databases">
        <authorList>
            <person name="Varghese N."/>
            <person name="Submissions Spin"/>
        </authorList>
    </citation>
    <scope>NUCLEOTIDE SEQUENCE [LARGE SCALE GENOMIC DNA]</scope>
    <source>
        <strain evidence="5">DSM 43816</strain>
    </source>
</reference>
<proteinExistence type="predicted"/>
<dbReference type="EMBL" id="LT607413">
    <property type="protein sequence ID" value="SCE75681.1"/>
    <property type="molecule type" value="Genomic_DNA"/>
</dbReference>
<dbReference type="SUPFAM" id="SSF143990">
    <property type="entry name" value="YbiA-like"/>
    <property type="match status" value="1"/>
</dbReference>
<dbReference type="InParanoid" id="A0A1C4UVL4"/>
<gene>
    <name evidence="4" type="ORF">GA0070618_0682</name>
</gene>